<dbReference type="Proteomes" id="UP001500326">
    <property type="component" value="Unassembled WGS sequence"/>
</dbReference>
<feature type="transmembrane region" description="Helical" evidence="1">
    <location>
        <begin position="200"/>
        <end position="226"/>
    </location>
</feature>
<sequence length="321" mass="33321">MGVKERAKTDDMETPFGDCCCAALRGGRQSGSIVNSIDGRLSPVLPPGVSDREGVPELPPTLSHGDVVLLGWDVVMGVEGYAPDVSLATRADLTVRPLSLLLMTSDISQPRQPGAPVYDATSTSAAVPVDPEHTLHRDVLAREKEEFGGFKFGTAFFGWLTATGTVVILTALVATIGAALGLGSEGTVDEAVDTAADNAMMVGIVSAVVLGLVLFVAYFAGGYVAGRMARFSGVKQGIAVWIWAVGMAIIVAIITAVAGSQWDILANLDSFPRIPVTPETATTTGILTALGAAVVTLIGAILGGMTGMRYHRKVDRVGLGR</sequence>
<evidence type="ECO:0008006" key="4">
    <source>
        <dbReference type="Google" id="ProtNLM"/>
    </source>
</evidence>
<evidence type="ECO:0000313" key="3">
    <source>
        <dbReference type="Proteomes" id="UP001500326"/>
    </source>
</evidence>
<evidence type="ECO:0000256" key="1">
    <source>
        <dbReference type="SAM" id="Phobius"/>
    </source>
</evidence>
<evidence type="ECO:0000313" key="2">
    <source>
        <dbReference type="EMBL" id="GAA1974329.1"/>
    </source>
</evidence>
<comment type="caution">
    <text evidence="2">The sequence shown here is derived from an EMBL/GenBank/DDBJ whole genome shotgun (WGS) entry which is preliminary data.</text>
</comment>
<keyword evidence="3" id="KW-1185">Reference proteome</keyword>
<reference evidence="3" key="1">
    <citation type="journal article" date="2019" name="Int. J. Syst. Evol. Microbiol.">
        <title>The Global Catalogue of Microorganisms (GCM) 10K type strain sequencing project: providing services to taxonomists for standard genome sequencing and annotation.</title>
        <authorList>
            <consortium name="The Broad Institute Genomics Platform"/>
            <consortium name="The Broad Institute Genome Sequencing Center for Infectious Disease"/>
            <person name="Wu L."/>
            <person name="Ma J."/>
        </authorList>
    </citation>
    <scope>NUCLEOTIDE SEQUENCE [LARGE SCALE GENOMIC DNA]</scope>
    <source>
        <strain evidence="3">JCM 14902</strain>
    </source>
</reference>
<feature type="transmembrane region" description="Helical" evidence="1">
    <location>
        <begin position="282"/>
        <end position="303"/>
    </location>
</feature>
<feature type="transmembrane region" description="Helical" evidence="1">
    <location>
        <begin position="156"/>
        <end position="180"/>
    </location>
</feature>
<accession>A0ABP5D577</accession>
<organism evidence="2 3">
    <name type="scientific">Microbacterium pumilum</name>
    <dbReference type="NCBI Taxonomy" id="344165"/>
    <lineage>
        <taxon>Bacteria</taxon>
        <taxon>Bacillati</taxon>
        <taxon>Actinomycetota</taxon>
        <taxon>Actinomycetes</taxon>
        <taxon>Micrococcales</taxon>
        <taxon>Microbacteriaceae</taxon>
        <taxon>Microbacterium</taxon>
    </lineage>
</organism>
<keyword evidence="1" id="KW-0472">Membrane</keyword>
<feature type="transmembrane region" description="Helical" evidence="1">
    <location>
        <begin position="238"/>
        <end position="262"/>
    </location>
</feature>
<protein>
    <recommendedName>
        <fullName evidence="4">ABC transporter permease</fullName>
    </recommendedName>
</protein>
<keyword evidence="1" id="KW-1133">Transmembrane helix</keyword>
<dbReference type="EMBL" id="BAAAOH010000001">
    <property type="protein sequence ID" value="GAA1974329.1"/>
    <property type="molecule type" value="Genomic_DNA"/>
</dbReference>
<name>A0ABP5D577_9MICO</name>
<gene>
    <name evidence="2" type="ORF">GCM10009777_03500</name>
</gene>
<proteinExistence type="predicted"/>
<keyword evidence="1" id="KW-0812">Transmembrane</keyword>